<dbReference type="EMBL" id="BSXU01002830">
    <property type="protein sequence ID" value="GMG39314.1"/>
    <property type="molecule type" value="Genomic_DNA"/>
</dbReference>
<dbReference type="Proteomes" id="UP001165063">
    <property type="component" value="Unassembled WGS sequence"/>
</dbReference>
<comment type="caution">
    <text evidence="1">The sequence shown here is derived from an EMBL/GenBank/DDBJ whole genome shotgun (WGS) entry which is preliminary data.</text>
</comment>
<accession>A0A9W6Z2J4</accession>
<name>A0A9W6Z2J4_AMBMO</name>
<keyword evidence="2" id="KW-1185">Reference proteome</keyword>
<dbReference type="AlphaFoldDB" id="A0A9W6Z2J4"/>
<reference evidence="1" key="1">
    <citation type="submission" date="2023-04" db="EMBL/GenBank/DDBJ databases">
        <title>Ambrosiozyma monospora NBRC 1965.</title>
        <authorList>
            <person name="Ichikawa N."/>
            <person name="Sato H."/>
            <person name="Tonouchi N."/>
        </authorList>
    </citation>
    <scope>NUCLEOTIDE SEQUENCE</scope>
    <source>
        <strain evidence="1">NBRC 1965</strain>
    </source>
</reference>
<proteinExistence type="predicted"/>
<gene>
    <name evidence="1" type="ORF">Amon01_000523500</name>
</gene>
<evidence type="ECO:0000313" key="1">
    <source>
        <dbReference type="EMBL" id="GMG39314.1"/>
    </source>
</evidence>
<protein>
    <submittedName>
        <fullName evidence="1">Unnamed protein product</fullName>
    </submittedName>
</protein>
<sequence>MTLYRTFSNSSTISTWSSRSIYTSETISVIEEPVRTFNSSLKSSLKSIDSPTKKPRNVVFDPETKEGDEYISLSAIAFPFLSDEELNYRFWTLKLARARNYYIDSVGGPMSSRASKKEIKLQFAQSDAIVIAHVVETEDLDSIVDEILTSLNRFGHYKTDCDAKKRQVELLLKRIKECSQSPDGIDAILKFMKAGKPEEECLKIPSQQCIERDLNVTLLSNMNKTNENRLTSQDKGQRKHRWYSFSRWLHRKVSKQ</sequence>
<evidence type="ECO:0000313" key="2">
    <source>
        <dbReference type="Proteomes" id="UP001165063"/>
    </source>
</evidence>
<organism evidence="1 2">
    <name type="scientific">Ambrosiozyma monospora</name>
    <name type="common">Yeast</name>
    <name type="synonym">Endomycopsis monosporus</name>
    <dbReference type="NCBI Taxonomy" id="43982"/>
    <lineage>
        <taxon>Eukaryota</taxon>
        <taxon>Fungi</taxon>
        <taxon>Dikarya</taxon>
        <taxon>Ascomycota</taxon>
        <taxon>Saccharomycotina</taxon>
        <taxon>Pichiomycetes</taxon>
        <taxon>Pichiales</taxon>
        <taxon>Pichiaceae</taxon>
        <taxon>Ambrosiozyma</taxon>
    </lineage>
</organism>